<dbReference type="PANTHER" id="PTHR12992:SF44">
    <property type="entry name" value="NUDIX HYDROLASE DOMAIN-CONTAINING PROTEIN"/>
    <property type="match status" value="1"/>
</dbReference>
<dbReference type="InterPro" id="IPR045121">
    <property type="entry name" value="CoAse"/>
</dbReference>
<evidence type="ECO:0000259" key="2">
    <source>
        <dbReference type="PROSITE" id="PS51462"/>
    </source>
</evidence>
<dbReference type="AlphaFoldDB" id="A0A1Y2D7U9"/>
<keyword evidence="1" id="KW-1133">Transmembrane helix</keyword>
<feature type="domain" description="Nudix hydrolase" evidence="2">
    <location>
        <begin position="35"/>
        <end position="215"/>
    </location>
</feature>
<protein>
    <submittedName>
        <fullName evidence="3">NUDIX hydrolase domain-like protein</fullName>
    </submittedName>
</protein>
<evidence type="ECO:0000313" key="3">
    <source>
        <dbReference type="EMBL" id="ORY55254.1"/>
    </source>
</evidence>
<dbReference type="GO" id="GO:0010945">
    <property type="term" value="F:coenzyme A diphosphatase activity"/>
    <property type="evidence" value="ECO:0007669"/>
    <property type="project" value="InterPro"/>
</dbReference>
<proteinExistence type="predicted"/>
<dbReference type="InterPro" id="IPR000086">
    <property type="entry name" value="NUDIX_hydrolase_dom"/>
</dbReference>
<dbReference type="Pfam" id="PF00293">
    <property type="entry name" value="NUDIX"/>
    <property type="match status" value="1"/>
</dbReference>
<dbReference type="GeneID" id="63777743"/>
<dbReference type="STRING" id="1141098.A0A1Y2D7U9"/>
<dbReference type="CDD" id="cd03426">
    <property type="entry name" value="NUDIX_CoAse_Nudt7"/>
    <property type="match status" value="1"/>
</dbReference>
<name>A0A1Y2D7U9_9PEZI</name>
<gene>
    <name evidence="3" type="ORF">BCR38DRAFT_452534</name>
</gene>
<organism evidence="3 4">
    <name type="scientific">Pseudomassariella vexata</name>
    <dbReference type="NCBI Taxonomy" id="1141098"/>
    <lineage>
        <taxon>Eukaryota</taxon>
        <taxon>Fungi</taxon>
        <taxon>Dikarya</taxon>
        <taxon>Ascomycota</taxon>
        <taxon>Pezizomycotina</taxon>
        <taxon>Sordariomycetes</taxon>
        <taxon>Xylariomycetidae</taxon>
        <taxon>Amphisphaeriales</taxon>
        <taxon>Pseudomassariaceae</taxon>
        <taxon>Pseudomassariella</taxon>
    </lineage>
</organism>
<accession>A0A1Y2D7U9</accession>
<keyword evidence="3" id="KW-0378">Hydrolase</keyword>
<comment type="caution">
    <text evidence="3">The sequence shown here is derived from an EMBL/GenBank/DDBJ whole genome shotgun (WGS) entry which is preliminary data.</text>
</comment>
<feature type="transmembrane region" description="Helical" evidence="1">
    <location>
        <begin position="406"/>
        <end position="429"/>
    </location>
</feature>
<keyword evidence="4" id="KW-1185">Reference proteome</keyword>
<dbReference type="PANTHER" id="PTHR12992">
    <property type="entry name" value="NUDIX HYDROLASE"/>
    <property type="match status" value="1"/>
</dbReference>
<dbReference type="OrthoDB" id="77989at2759"/>
<dbReference type="Gene3D" id="3.90.79.10">
    <property type="entry name" value="Nucleoside Triphosphate Pyrophosphohydrolase"/>
    <property type="match status" value="1"/>
</dbReference>
<dbReference type="RefSeq" id="XP_040709525.1">
    <property type="nucleotide sequence ID" value="XM_040861531.1"/>
</dbReference>
<dbReference type="PROSITE" id="PS51462">
    <property type="entry name" value="NUDIX"/>
    <property type="match status" value="1"/>
</dbReference>
<keyword evidence="1" id="KW-0472">Membrane</keyword>
<dbReference type="SUPFAM" id="SSF55811">
    <property type="entry name" value="Nudix"/>
    <property type="match status" value="1"/>
</dbReference>
<keyword evidence="1" id="KW-0812">Transmembrane</keyword>
<dbReference type="InterPro" id="IPR015797">
    <property type="entry name" value="NUDIX_hydrolase-like_dom_sf"/>
</dbReference>
<reference evidence="3 4" key="1">
    <citation type="submission" date="2016-07" db="EMBL/GenBank/DDBJ databases">
        <title>Pervasive Adenine N6-methylation of Active Genes in Fungi.</title>
        <authorList>
            <consortium name="DOE Joint Genome Institute"/>
            <person name="Mondo S.J."/>
            <person name="Dannebaum R.O."/>
            <person name="Kuo R.C."/>
            <person name="Labutti K."/>
            <person name="Haridas S."/>
            <person name="Kuo A."/>
            <person name="Salamov A."/>
            <person name="Ahrendt S.R."/>
            <person name="Lipzen A."/>
            <person name="Sullivan W."/>
            <person name="Andreopoulos W.B."/>
            <person name="Clum A."/>
            <person name="Lindquist E."/>
            <person name="Daum C."/>
            <person name="Ramamoorthy G.K."/>
            <person name="Gryganskyi A."/>
            <person name="Culley D."/>
            <person name="Magnuson J.K."/>
            <person name="James T.Y."/>
            <person name="O'Malley M.A."/>
            <person name="Stajich J.E."/>
            <person name="Spatafora J.W."/>
            <person name="Visel A."/>
            <person name="Grigoriev I.V."/>
        </authorList>
    </citation>
    <scope>NUCLEOTIDE SEQUENCE [LARGE SCALE GENOMIC DNA]</scope>
    <source>
        <strain evidence="3 4">CBS 129021</strain>
    </source>
</reference>
<dbReference type="InParanoid" id="A0A1Y2D7U9"/>
<evidence type="ECO:0000256" key="1">
    <source>
        <dbReference type="SAM" id="Phobius"/>
    </source>
</evidence>
<sequence length="438" mass="47752">MADQHSGEIVATLHHVLNQLVSNPCPHVSNPDGCKKRASVAVVIRVRPAYSPVPEAHGSIVHIEPRDSAASSLDDFFSREWVRHGDAEVLFIKRAGRVGDSWSGHIALPGGRRDADDESDIAAAIRETREEVGLDLRAPNCLPVGDLPERVVATTGRREALMVLCPYIFLYTSKDVPRVSPQPTEVASAHWVPIRALLSPNLRTSEYVDTSSRMVKQGGPVAGILLRTLIGSMVFSAIRLAPSESIFASSIPGFIPSTGETRLEMFLEGAFGIAPKEKKKGLTHQQPLLLWGLTLGILADLLDMLPPHNAVDLWRYPTFTAPDLRLLVWMLTRGSRQNNAGDLSAGTWPSSRLASQTAVDATTEAIAVMEPKSELKRNEVGISGLAVGSQRQDASSKLLAGYYERINVAVGVFVAYRTILGSAAAYWVYKMWHNRRSG</sequence>
<dbReference type="Proteomes" id="UP000193689">
    <property type="component" value="Unassembled WGS sequence"/>
</dbReference>
<dbReference type="EMBL" id="MCFJ01000028">
    <property type="protein sequence ID" value="ORY55254.1"/>
    <property type="molecule type" value="Genomic_DNA"/>
</dbReference>
<evidence type="ECO:0000313" key="4">
    <source>
        <dbReference type="Proteomes" id="UP000193689"/>
    </source>
</evidence>